<keyword evidence="2" id="KW-1185">Reference proteome</keyword>
<protein>
    <submittedName>
        <fullName evidence="1">Uncharacterized protein</fullName>
    </submittedName>
</protein>
<evidence type="ECO:0000313" key="2">
    <source>
        <dbReference type="Proteomes" id="UP000828048"/>
    </source>
</evidence>
<accession>A0ACB7X3W8</accession>
<dbReference type="Proteomes" id="UP000828048">
    <property type="component" value="Chromosome 2"/>
</dbReference>
<name>A0ACB7X3W8_9ERIC</name>
<organism evidence="1 2">
    <name type="scientific">Vaccinium darrowii</name>
    <dbReference type="NCBI Taxonomy" id="229202"/>
    <lineage>
        <taxon>Eukaryota</taxon>
        <taxon>Viridiplantae</taxon>
        <taxon>Streptophyta</taxon>
        <taxon>Embryophyta</taxon>
        <taxon>Tracheophyta</taxon>
        <taxon>Spermatophyta</taxon>
        <taxon>Magnoliopsida</taxon>
        <taxon>eudicotyledons</taxon>
        <taxon>Gunneridae</taxon>
        <taxon>Pentapetalae</taxon>
        <taxon>asterids</taxon>
        <taxon>Ericales</taxon>
        <taxon>Ericaceae</taxon>
        <taxon>Vaccinioideae</taxon>
        <taxon>Vaccinieae</taxon>
        <taxon>Vaccinium</taxon>
    </lineage>
</organism>
<evidence type="ECO:0000313" key="1">
    <source>
        <dbReference type="EMBL" id="KAH7835463.1"/>
    </source>
</evidence>
<dbReference type="EMBL" id="CM037152">
    <property type="protein sequence ID" value="KAH7835463.1"/>
    <property type="molecule type" value="Genomic_DNA"/>
</dbReference>
<sequence>MTSRKSIQLRDKVASEELKRDSAEEDAEAFGAGLLRISNFSIKSIILGEYTVYWKVKDIDSAEQRAKGYCPLTPKEVGIFLTDLGFPSNTPIYIAAGEIYGAEDNESRQQKIASWCIAGVCIGALLLASAASFSIEEEAVKIGIQDIEEDGSVYEGMWRIWR</sequence>
<proteinExistence type="predicted"/>
<reference evidence="1 2" key="1">
    <citation type="journal article" date="2021" name="Hortic Res">
        <title>High-quality reference genome and annotation aids understanding of berry development for evergreen blueberry (Vaccinium darrowii).</title>
        <authorList>
            <person name="Yu J."/>
            <person name="Hulse-Kemp A.M."/>
            <person name="Babiker E."/>
            <person name="Staton M."/>
        </authorList>
    </citation>
    <scope>NUCLEOTIDE SEQUENCE [LARGE SCALE GENOMIC DNA]</scope>
    <source>
        <strain evidence="2">cv. NJ 8807/NJ 8810</strain>
        <tissue evidence="1">Young leaf</tissue>
    </source>
</reference>
<comment type="caution">
    <text evidence="1">The sequence shown here is derived from an EMBL/GenBank/DDBJ whole genome shotgun (WGS) entry which is preliminary data.</text>
</comment>
<gene>
    <name evidence="1" type="ORF">Vadar_026292</name>
</gene>